<evidence type="ECO:0000256" key="1">
    <source>
        <dbReference type="SAM" id="MobiDB-lite"/>
    </source>
</evidence>
<proteinExistence type="predicted"/>
<feature type="non-terminal residue" evidence="2">
    <location>
        <position position="282"/>
    </location>
</feature>
<feature type="compositionally biased region" description="Basic and acidic residues" evidence="1">
    <location>
        <begin position="151"/>
        <end position="163"/>
    </location>
</feature>
<keyword evidence="2" id="KW-0378">Hydrolase</keyword>
<keyword evidence="2" id="KW-0645">Protease</keyword>
<accession>A0A6J4U5A5</accession>
<feature type="compositionally biased region" description="Basic and acidic residues" evidence="1">
    <location>
        <begin position="117"/>
        <end position="127"/>
    </location>
</feature>
<dbReference type="EMBL" id="CADCWH010000022">
    <property type="protein sequence ID" value="CAA9541370.1"/>
    <property type="molecule type" value="Genomic_DNA"/>
</dbReference>
<feature type="compositionally biased region" description="Gly residues" evidence="1">
    <location>
        <begin position="200"/>
        <end position="209"/>
    </location>
</feature>
<name>A0A6J4U5A5_9BACT</name>
<dbReference type="AlphaFoldDB" id="A0A6J4U5A5"/>
<sequence>ERLCLGRYRGDHRGSPRGHDGVRAAGVWAGPGPDDGGRQRGGGGAGPGGGGAGDRRGRARADAEPADRGSAPGGAVGVRERRREGLLPARRGRQRPVRCGGVHRVPRDGQDVQGDPPAHDRRDRGQRTADQWTTARGDGSQRGGAGVAGYPDRDGDGGRDDGRGGQGVPGAGDRDGGGEAGDRAERGDLPATGGHEAGDHGGGGAGGGPNRCRAALPAGGTVAVGGGLHHDAAVRPGGTDGGDRADGGAGHHRPRGDALGAVPDAVGGAAVGAVRAGELVGI</sequence>
<feature type="compositionally biased region" description="Basic and acidic residues" evidence="1">
    <location>
        <begin position="53"/>
        <end position="67"/>
    </location>
</feature>
<evidence type="ECO:0000313" key="2">
    <source>
        <dbReference type="EMBL" id="CAA9541370.1"/>
    </source>
</evidence>
<gene>
    <name evidence="2" type="ORF">AVDCRST_MAG70-134</name>
</gene>
<feature type="compositionally biased region" description="Basic and acidic residues" evidence="1">
    <location>
        <begin position="1"/>
        <end position="22"/>
    </location>
</feature>
<feature type="compositionally biased region" description="Basic and acidic residues" evidence="1">
    <location>
        <begin position="172"/>
        <end position="188"/>
    </location>
</feature>
<feature type="region of interest" description="Disordered" evidence="1">
    <location>
        <begin position="1"/>
        <end position="261"/>
    </location>
</feature>
<feature type="non-terminal residue" evidence="2">
    <location>
        <position position="1"/>
    </location>
</feature>
<organism evidence="2">
    <name type="scientific">uncultured Thermomicrobiales bacterium</name>
    <dbReference type="NCBI Taxonomy" id="1645740"/>
    <lineage>
        <taxon>Bacteria</taxon>
        <taxon>Pseudomonadati</taxon>
        <taxon>Thermomicrobiota</taxon>
        <taxon>Thermomicrobia</taxon>
        <taxon>Thermomicrobiales</taxon>
        <taxon>environmental samples</taxon>
    </lineage>
</organism>
<reference evidence="2" key="1">
    <citation type="submission" date="2020-02" db="EMBL/GenBank/DDBJ databases">
        <authorList>
            <person name="Meier V. D."/>
        </authorList>
    </citation>
    <scope>NUCLEOTIDE SEQUENCE</scope>
    <source>
        <strain evidence="2">AVDCRST_MAG70</strain>
    </source>
</reference>
<dbReference type="EC" id="3.4.11.-" evidence="2"/>
<keyword evidence="2" id="KW-0031">Aminopeptidase</keyword>
<protein>
    <submittedName>
        <fullName evidence="2">D-aminopeptidase dipeptide-binding protein DppA</fullName>
        <ecNumber evidence="2">3.4.11.-</ecNumber>
    </submittedName>
</protein>
<dbReference type="GO" id="GO:0004177">
    <property type="term" value="F:aminopeptidase activity"/>
    <property type="evidence" value="ECO:0007669"/>
    <property type="project" value="UniProtKB-KW"/>
</dbReference>
<feature type="compositionally biased region" description="Gly residues" evidence="1">
    <location>
        <begin position="39"/>
        <end position="52"/>
    </location>
</feature>